<comment type="caution">
    <text evidence="4">The sequence shown here is derived from an EMBL/GenBank/DDBJ whole genome shotgun (WGS) entry which is preliminary data.</text>
</comment>
<evidence type="ECO:0000259" key="3">
    <source>
        <dbReference type="Pfam" id="PF13359"/>
    </source>
</evidence>
<dbReference type="InterPro" id="IPR027806">
    <property type="entry name" value="HARBI1_dom"/>
</dbReference>
<dbReference type="Pfam" id="PF13359">
    <property type="entry name" value="DDE_Tnp_4"/>
    <property type="match status" value="1"/>
</dbReference>
<evidence type="ECO:0000256" key="1">
    <source>
        <dbReference type="ARBA" id="ARBA00001968"/>
    </source>
</evidence>
<comment type="cofactor">
    <cofactor evidence="1">
        <name>a divalent metal cation</name>
        <dbReference type="ChEBI" id="CHEBI:60240"/>
    </cofactor>
</comment>
<dbReference type="Proteomes" id="UP001250214">
    <property type="component" value="Unassembled WGS sequence"/>
</dbReference>
<name>A0ABU2H7W6_9ACTN</name>
<keyword evidence="2" id="KW-0479">Metal-binding</keyword>
<evidence type="ECO:0000313" key="5">
    <source>
        <dbReference type="Proteomes" id="UP001250214"/>
    </source>
</evidence>
<protein>
    <submittedName>
        <fullName evidence="4">Transposase family protein</fullName>
    </submittedName>
</protein>
<feature type="domain" description="DDE Tnp4" evidence="3">
    <location>
        <begin position="65"/>
        <end position="230"/>
    </location>
</feature>
<proteinExistence type="predicted"/>
<dbReference type="RefSeq" id="WP_310912969.1">
    <property type="nucleotide sequence ID" value="NZ_JAVLVT010000006.1"/>
</dbReference>
<evidence type="ECO:0000256" key="2">
    <source>
        <dbReference type="ARBA" id="ARBA00022723"/>
    </source>
</evidence>
<evidence type="ECO:0000313" key="4">
    <source>
        <dbReference type="EMBL" id="MDS1271408.1"/>
    </source>
</evidence>
<keyword evidence="5" id="KW-1185">Reference proteome</keyword>
<accession>A0ABU2H7W6</accession>
<reference evidence="5" key="1">
    <citation type="submission" date="2023-07" db="EMBL/GenBank/DDBJ databases">
        <title>Novel species in the genus Lipingzhangella isolated from Sambhar Salt Lake.</title>
        <authorList>
            <person name="Jiya N."/>
            <person name="Kajale S."/>
            <person name="Sharma A."/>
        </authorList>
    </citation>
    <scope>NUCLEOTIDE SEQUENCE [LARGE SCALE GENOMIC DNA]</scope>
    <source>
        <strain evidence="5">LS1_29</strain>
    </source>
</reference>
<dbReference type="EMBL" id="JAVLVT010000006">
    <property type="protein sequence ID" value="MDS1271408.1"/>
    <property type="molecule type" value="Genomic_DNA"/>
</dbReference>
<organism evidence="4 5">
    <name type="scientific">Lipingzhangella rawalii</name>
    <dbReference type="NCBI Taxonomy" id="2055835"/>
    <lineage>
        <taxon>Bacteria</taxon>
        <taxon>Bacillati</taxon>
        <taxon>Actinomycetota</taxon>
        <taxon>Actinomycetes</taxon>
        <taxon>Streptosporangiales</taxon>
        <taxon>Nocardiopsidaceae</taxon>
        <taxon>Lipingzhangella</taxon>
    </lineage>
</organism>
<gene>
    <name evidence="4" type="ORF">RIF23_13995</name>
</gene>
<sequence length="237" mass="25829">MARPSWCCATTATPPAPRCWPATAGIGRCTADRYVDDSIDVLSRNAPDLENALHHSRRDSARVILDGTLFDSDRCAERKPDDDSVDLWYSGHKHRHGGNVQFIADADGEPVWVSAAEPGPVFDITAARLHALPLLPRAAQNGLVVLADLGYEGAGAAACTCPSIASDTSHENASAPITPITRPANLALRSMRSIGERAMTLLVERWRLLRHTTKRPTRIDELVKAALALHKFEKQTR</sequence>